<keyword evidence="1" id="KW-0472">Membrane</keyword>
<dbReference type="RefSeq" id="WP_182306795.1">
    <property type="nucleotide sequence ID" value="NZ_CP059896.1"/>
</dbReference>
<dbReference type="Pfam" id="PF14378">
    <property type="entry name" value="PAP2_3"/>
    <property type="match status" value="1"/>
</dbReference>
<keyword evidence="1" id="KW-0812">Transmembrane</keyword>
<reference evidence="4" key="1">
    <citation type="journal article" date="2019" name="Int. J. Syst. Evol. Microbiol.">
        <title>The Global Catalogue of Microorganisms (GCM) 10K type strain sequencing project: providing services to taxonomists for standard genome sequencing and annotation.</title>
        <authorList>
            <consortium name="The Broad Institute Genomics Platform"/>
            <consortium name="The Broad Institute Genome Sequencing Center for Infectious Disease"/>
            <person name="Wu L."/>
            <person name="Ma J."/>
        </authorList>
    </citation>
    <scope>NUCLEOTIDE SEQUENCE [LARGE SCALE GENOMIC DNA]</scope>
    <source>
        <strain evidence="4">KCTC 52231</strain>
    </source>
</reference>
<dbReference type="Proteomes" id="UP001595647">
    <property type="component" value="Unassembled WGS sequence"/>
</dbReference>
<accession>A0ABV7I855</accession>
<name>A0ABV7I855_9HYPH</name>
<dbReference type="Gene3D" id="1.20.144.10">
    <property type="entry name" value="Phosphatidic acid phosphatase type 2/haloperoxidase"/>
    <property type="match status" value="1"/>
</dbReference>
<feature type="transmembrane region" description="Helical" evidence="1">
    <location>
        <begin position="155"/>
        <end position="176"/>
    </location>
</feature>
<feature type="transmembrane region" description="Helical" evidence="1">
    <location>
        <begin position="12"/>
        <end position="30"/>
    </location>
</feature>
<dbReference type="InterPro" id="IPR026841">
    <property type="entry name" value="Aur1/Ipt1"/>
</dbReference>
<gene>
    <name evidence="3" type="ORF">ACFOHV_14835</name>
</gene>
<comment type="caution">
    <text evidence="3">The sequence shown here is derived from an EMBL/GenBank/DDBJ whole genome shotgun (WGS) entry which is preliminary data.</text>
</comment>
<feature type="transmembrane region" description="Helical" evidence="1">
    <location>
        <begin position="225"/>
        <end position="250"/>
    </location>
</feature>
<keyword evidence="4" id="KW-1185">Reference proteome</keyword>
<feature type="transmembrane region" description="Helical" evidence="1">
    <location>
        <begin position="270"/>
        <end position="290"/>
    </location>
</feature>
<evidence type="ECO:0000313" key="4">
    <source>
        <dbReference type="Proteomes" id="UP001595647"/>
    </source>
</evidence>
<proteinExistence type="predicted"/>
<evidence type="ECO:0000259" key="2">
    <source>
        <dbReference type="Pfam" id="PF14378"/>
    </source>
</evidence>
<feature type="transmembrane region" description="Helical" evidence="1">
    <location>
        <begin position="69"/>
        <end position="89"/>
    </location>
</feature>
<evidence type="ECO:0000313" key="3">
    <source>
        <dbReference type="EMBL" id="MFC3164552.1"/>
    </source>
</evidence>
<feature type="transmembrane region" description="Helical" evidence="1">
    <location>
        <begin position="36"/>
        <end position="57"/>
    </location>
</feature>
<feature type="domain" description="Inositolphosphotransferase Aur1/Ipt1" evidence="2">
    <location>
        <begin position="100"/>
        <end position="288"/>
    </location>
</feature>
<dbReference type="SUPFAM" id="SSF48317">
    <property type="entry name" value="Acid phosphatase/Vanadium-dependent haloperoxidase"/>
    <property type="match status" value="1"/>
</dbReference>
<keyword evidence="1" id="KW-1133">Transmembrane helix</keyword>
<organism evidence="3 4">
    <name type="scientific">Ciceribacter thiooxidans</name>
    <dbReference type="NCBI Taxonomy" id="1969821"/>
    <lineage>
        <taxon>Bacteria</taxon>
        <taxon>Pseudomonadati</taxon>
        <taxon>Pseudomonadota</taxon>
        <taxon>Alphaproteobacteria</taxon>
        <taxon>Hyphomicrobiales</taxon>
        <taxon>Rhizobiaceae</taxon>
        <taxon>Ciceribacter</taxon>
    </lineage>
</organism>
<sequence length="314" mass="33238">MTREVVNLRNWLAFVVLASTLVVAGLLVRSKISIDYASFTTAAATVAILALAGRICARRGALRLSLMMEALAFTIALSLLVAVGSYLAISQGHPLADDFLSKADEVLGFDGRGLIRYIDGIPALARALMLAYTSFALQVLLLPVLLILSGRPQHGLGLVFGFGLVCIGASTISVWFPAAAAYVTYGIEPSSLNAVDAHFGYLFLEEFHAVRNRPEFVLSLGELQGLLTFPSVHTATAVLCIAFTFGTGWLRYPFLLLNALMTLSTLTHGGHYLVDVLAGGLLAVAAVAVVRGVSGLPVRRTDGLAGVPAQSQSH</sequence>
<feature type="transmembrane region" description="Helical" evidence="1">
    <location>
        <begin position="129"/>
        <end position="148"/>
    </location>
</feature>
<dbReference type="EMBL" id="JBHRTG010000019">
    <property type="protein sequence ID" value="MFC3164552.1"/>
    <property type="molecule type" value="Genomic_DNA"/>
</dbReference>
<evidence type="ECO:0000256" key="1">
    <source>
        <dbReference type="SAM" id="Phobius"/>
    </source>
</evidence>
<protein>
    <submittedName>
        <fullName evidence="3">Phosphatase PAP2 family protein</fullName>
    </submittedName>
</protein>
<dbReference type="InterPro" id="IPR036938">
    <property type="entry name" value="PAP2/HPO_sf"/>
</dbReference>